<sequence>MTSNSQNKEEPIEDEGEEWIVVAHQKERQTSSIQTKSHFHQKHSKGNIFHKKKRKRNKKMSKPTPIKGKDEDFLQARRSITLTEFFPRSFLEDHPKEILEVIACHTVSIVEVDNNYGTFEEVDNSNEIKERASVFYHIKPSTTRSSVFQRLSMAMKEKNQCPTSISTRTFAFKRLSIFTSKKDQPSTSDFDHLKMTKDQQQKEMKTLKAELFLEENNDAAKIHSCVPSRMKRKLSVDISTEGSLTIKPRLIIFTNPANKGDEQILEEDNSC</sequence>
<evidence type="ECO:0000256" key="1">
    <source>
        <dbReference type="SAM" id="Coils"/>
    </source>
</evidence>
<dbReference type="Proteomes" id="UP000321393">
    <property type="component" value="Unassembled WGS sequence"/>
</dbReference>
<gene>
    <name evidence="3" type="ORF">E6C27_scaffold154G00580</name>
</gene>
<feature type="region of interest" description="Disordered" evidence="2">
    <location>
        <begin position="29"/>
        <end position="68"/>
    </location>
</feature>
<evidence type="ECO:0000313" key="3">
    <source>
        <dbReference type="EMBL" id="KAA0062310.1"/>
    </source>
</evidence>
<evidence type="ECO:0000313" key="4">
    <source>
        <dbReference type="Proteomes" id="UP000321393"/>
    </source>
</evidence>
<proteinExistence type="predicted"/>
<name>A0A5A7V4Z8_CUCMM</name>
<organism evidence="3 4">
    <name type="scientific">Cucumis melo var. makuwa</name>
    <name type="common">Oriental melon</name>
    <dbReference type="NCBI Taxonomy" id="1194695"/>
    <lineage>
        <taxon>Eukaryota</taxon>
        <taxon>Viridiplantae</taxon>
        <taxon>Streptophyta</taxon>
        <taxon>Embryophyta</taxon>
        <taxon>Tracheophyta</taxon>
        <taxon>Spermatophyta</taxon>
        <taxon>Magnoliopsida</taxon>
        <taxon>eudicotyledons</taxon>
        <taxon>Gunneridae</taxon>
        <taxon>Pentapetalae</taxon>
        <taxon>rosids</taxon>
        <taxon>fabids</taxon>
        <taxon>Cucurbitales</taxon>
        <taxon>Cucurbitaceae</taxon>
        <taxon>Benincaseae</taxon>
        <taxon>Cucumis</taxon>
    </lineage>
</organism>
<protein>
    <submittedName>
        <fullName evidence="3">Retrotransposon gag protein</fullName>
    </submittedName>
</protein>
<dbReference type="EMBL" id="SSTE01004583">
    <property type="protein sequence ID" value="KAA0062310.1"/>
    <property type="molecule type" value="Genomic_DNA"/>
</dbReference>
<comment type="caution">
    <text evidence="3">The sequence shown here is derived from an EMBL/GenBank/DDBJ whole genome shotgun (WGS) entry which is preliminary data.</text>
</comment>
<feature type="compositionally biased region" description="Basic residues" evidence="2">
    <location>
        <begin position="37"/>
        <end position="61"/>
    </location>
</feature>
<feature type="coiled-coil region" evidence="1">
    <location>
        <begin position="190"/>
        <end position="217"/>
    </location>
</feature>
<dbReference type="AlphaFoldDB" id="A0A5A7V4Z8"/>
<keyword evidence="1" id="KW-0175">Coiled coil</keyword>
<dbReference type="OrthoDB" id="1728441at2759"/>
<accession>A0A5A7V4Z8</accession>
<reference evidence="3 4" key="1">
    <citation type="submission" date="2019-08" db="EMBL/GenBank/DDBJ databases">
        <title>Draft genome sequences of two oriental melons (Cucumis melo L. var makuwa).</title>
        <authorList>
            <person name="Kwon S.-Y."/>
        </authorList>
    </citation>
    <scope>NUCLEOTIDE SEQUENCE [LARGE SCALE GENOMIC DNA]</scope>
    <source>
        <strain evidence="4">cv. SW 3</strain>
        <tissue evidence="3">Leaf</tissue>
    </source>
</reference>
<evidence type="ECO:0000256" key="2">
    <source>
        <dbReference type="SAM" id="MobiDB-lite"/>
    </source>
</evidence>